<gene>
    <name evidence="2" type="ORF">SBAD_LOCUS817</name>
</gene>
<dbReference type="EMBL" id="UZAM01006632">
    <property type="protein sequence ID" value="VDO92228.1"/>
    <property type="molecule type" value="Genomic_DNA"/>
</dbReference>
<dbReference type="AlphaFoldDB" id="A0A183IB23"/>
<evidence type="ECO:0000313" key="3">
    <source>
        <dbReference type="Proteomes" id="UP000270296"/>
    </source>
</evidence>
<name>A0A183IB23_9BILA</name>
<protein>
    <submittedName>
        <fullName evidence="2 4">Uncharacterized protein</fullName>
    </submittedName>
</protein>
<feature type="compositionally biased region" description="Pro residues" evidence="1">
    <location>
        <begin position="15"/>
        <end position="24"/>
    </location>
</feature>
<accession>A0A183IB23</accession>
<keyword evidence="3" id="KW-1185">Reference proteome</keyword>
<reference evidence="2 3" key="2">
    <citation type="submission" date="2018-11" db="EMBL/GenBank/DDBJ databases">
        <authorList>
            <consortium name="Pathogen Informatics"/>
        </authorList>
    </citation>
    <scope>NUCLEOTIDE SEQUENCE [LARGE SCALE GENOMIC DNA]</scope>
</reference>
<evidence type="ECO:0000313" key="4">
    <source>
        <dbReference type="WBParaSite" id="SBAD_0000084001-mRNA-1"/>
    </source>
</evidence>
<reference evidence="4" key="1">
    <citation type="submission" date="2016-06" db="UniProtKB">
        <authorList>
            <consortium name="WormBaseParasite"/>
        </authorList>
    </citation>
    <scope>IDENTIFICATION</scope>
</reference>
<proteinExistence type="predicted"/>
<evidence type="ECO:0000256" key="1">
    <source>
        <dbReference type="SAM" id="MobiDB-lite"/>
    </source>
</evidence>
<dbReference type="WBParaSite" id="SBAD_0000084001-mRNA-1">
    <property type="protein sequence ID" value="SBAD_0000084001-mRNA-1"/>
    <property type="gene ID" value="SBAD_0000084001"/>
</dbReference>
<organism evidence="4">
    <name type="scientific">Soboliphyme baturini</name>
    <dbReference type="NCBI Taxonomy" id="241478"/>
    <lineage>
        <taxon>Eukaryota</taxon>
        <taxon>Metazoa</taxon>
        <taxon>Ecdysozoa</taxon>
        <taxon>Nematoda</taxon>
        <taxon>Enoplea</taxon>
        <taxon>Dorylaimia</taxon>
        <taxon>Dioctophymatida</taxon>
        <taxon>Dioctophymatoidea</taxon>
        <taxon>Soboliphymatidae</taxon>
        <taxon>Soboliphyme</taxon>
    </lineage>
</organism>
<evidence type="ECO:0000313" key="2">
    <source>
        <dbReference type="EMBL" id="VDO92228.1"/>
    </source>
</evidence>
<dbReference type="Proteomes" id="UP000270296">
    <property type="component" value="Unassembled WGS sequence"/>
</dbReference>
<feature type="region of interest" description="Disordered" evidence="1">
    <location>
        <begin position="1"/>
        <end position="80"/>
    </location>
</feature>
<sequence length="80" mass="9003">MGANAARCCVHRITPLPPPPPPSRPSSLCVRPYDQRRNDRHANRHGPTTNRPTDRPTDQPADTQQQRDTAPAAARLFDRR</sequence>